<evidence type="ECO:0000256" key="6">
    <source>
        <dbReference type="SAM" id="SignalP"/>
    </source>
</evidence>
<sequence>MLLRIPSSSTCFQFLHHVALLVVVVVVASVISHVHSSDNTFTFNRNDFPPNFVFGSGTSAYQVEGAAAEDGRTPSVWDTFAHSGHLRDKSNGDVACDQYHKYKGDVQLMVDTGLDAYRFSISWSRLIPNGKGPVNPKGLQYYNNLIDELIRHGIQPHVTLFHFDLPQALEDDYGGWLSEKIVDDFTAYADVCFKEFGDRVLHWTTINEPNTLALGGYDLGSLPPQRCSYPYGANCTKGNSTVEPYIYTHNSLLAHASVVRLYQKKYQAKQKGFIGMTVCTFGLVPLTNSVKDLKATQRASDLLMGWFINPLMFGDYPKTLKKHAGSKIPTFTPQQSELVKGSFDILGLNYYKTVQIADDSNSLKLEERDAYKDMEVKRIDIWNGGSYDEIQLDPLGLEVVLEHFKQVYQNPPILIHENGQRTLHNAPLHDTSRIEYLAGFIQSLLNAIRNGSNVRGYFSWSFLDLFELIEGKEASYGLYYVDFNDPDLKRQPKLSAHWYSDFLKGGNISSDGIKMLERSSTSSFSQTSYYAQ</sequence>
<protein>
    <recommendedName>
        <fullName evidence="9">Beta-glucosidase</fullName>
    </recommendedName>
</protein>
<dbReference type="OrthoDB" id="65569at2759"/>
<evidence type="ECO:0000256" key="2">
    <source>
        <dbReference type="ARBA" id="ARBA00022729"/>
    </source>
</evidence>
<reference evidence="7 8" key="1">
    <citation type="submission" date="2017-09" db="EMBL/GenBank/DDBJ databases">
        <title>WGS assembly of Aquilegia coerulea Goldsmith.</title>
        <authorList>
            <person name="Hodges S."/>
            <person name="Kramer E."/>
            <person name="Nordborg M."/>
            <person name="Tomkins J."/>
            <person name="Borevitz J."/>
            <person name="Derieg N."/>
            <person name="Yan J."/>
            <person name="Mihaltcheva S."/>
            <person name="Hayes R.D."/>
            <person name="Rokhsar D."/>
        </authorList>
    </citation>
    <scope>NUCLEOTIDE SEQUENCE [LARGE SCALE GENOMIC DNA]</scope>
    <source>
        <strain evidence="8">cv. Goldsmith</strain>
    </source>
</reference>
<dbReference type="GO" id="GO:0008422">
    <property type="term" value="F:beta-glucosidase activity"/>
    <property type="evidence" value="ECO:0007669"/>
    <property type="project" value="TreeGrafter"/>
</dbReference>
<dbReference type="InterPro" id="IPR017853">
    <property type="entry name" value="GH"/>
</dbReference>
<dbReference type="Pfam" id="PF00232">
    <property type="entry name" value="Glyco_hydro_1"/>
    <property type="match status" value="1"/>
</dbReference>
<name>A0A2G5F092_AQUCA</name>
<organism evidence="7 8">
    <name type="scientific">Aquilegia coerulea</name>
    <name type="common">Rocky mountain columbine</name>
    <dbReference type="NCBI Taxonomy" id="218851"/>
    <lineage>
        <taxon>Eukaryota</taxon>
        <taxon>Viridiplantae</taxon>
        <taxon>Streptophyta</taxon>
        <taxon>Embryophyta</taxon>
        <taxon>Tracheophyta</taxon>
        <taxon>Spermatophyta</taxon>
        <taxon>Magnoliopsida</taxon>
        <taxon>Ranunculales</taxon>
        <taxon>Ranunculaceae</taxon>
        <taxon>Thalictroideae</taxon>
        <taxon>Aquilegia</taxon>
    </lineage>
</organism>
<dbReference type="EMBL" id="KZ305020">
    <property type="protein sequence ID" value="PIA61390.1"/>
    <property type="molecule type" value="Genomic_DNA"/>
</dbReference>
<dbReference type="Proteomes" id="UP000230069">
    <property type="component" value="Unassembled WGS sequence"/>
</dbReference>
<evidence type="ECO:0000256" key="3">
    <source>
        <dbReference type="ARBA" id="ARBA00022801"/>
    </source>
</evidence>
<dbReference type="PANTHER" id="PTHR10353:SF29">
    <property type="entry name" value="BETA-GLUCOSIDASE 11"/>
    <property type="match status" value="1"/>
</dbReference>
<dbReference type="GO" id="GO:0005975">
    <property type="term" value="P:carbohydrate metabolic process"/>
    <property type="evidence" value="ECO:0007669"/>
    <property type="project" value="InterPro"/>
</dbReference>
<dbReference type="SUPFAM" id="SSF51445">
    <property type="entry name" value="(Trans)glycosidases"/>
    <property type="match status" value="1"/>
</dbReference>
<keyword evidence="4" id="KW-0325">Glycoprotein</keyword>
<dbReference type="FunCoup" id="A0A2G5F092">
    <property type="interactions" value="138"/>
</dbReference>
<feature type="chain" id="PRO_5013660250" description="Beta-glucosidase" evidence="6">
    <location>
        <begin position="37"/>
        <end position="532"/>
    </location>
</feature>
<dbReference type="InterPro" id="IPR033132">
    <property type="entry name" value="GH_1_N_CS"/>
</dbReference>
<dbReference type="STRING" id="218851.A0A2G5F092"/>
<evidence type="ECO:0000313" key="8">
    <source>
        <dbReference type="Proteomes" id="UP000230069"/>
    </source>
</evidence>
<dbReference type="AlphaFoldDB" id="A0A2G5F092"/>
<dbReference type="FunFam" id="3.20.20.80:FF:000069">
    <property type="entry name" value="Beta-glucosidase 1"/>
    <property type="match status" value="1"/>
</dbReference>
<dbReference type="PRINTS" id="PR00131">
    <property type="entry name" value="GLHYDRLASE1"/>
</dbReference>
<keyword evidence="2 6" id="KW-0732">Signal</keyword>
<evidence type="ECO:0008006" key="9">
    <source>
        <dbReference type="Google" id="ProtNLM"/>
    </source>
</evidence>
<dbReference type="PROSITE" id="PS00653">
    <property type="entry name" value="GLYCOSYL_HYDROL_F1_2"/>
    <property type="match status" value="1"/>
</dbReference>
<dbReference type="PANTHER" id="PTHR10353">
    <property type="entry name" value="GLYCOSYL HYDROLASE"/>
    <property type="match status" value="1"/>
</dbReference>
<keyword evidence="8" id="KW-1185">Reference proteome</keyword>
<accession>A0A2G5F092</accession>
<dbReference type="InterPro" id="IPR001360">
    <property type="entry name" value="Glyco_hydro_1"/>
</dbReference>
<evidence type="ECO:0000256" key="4">
    <source>
        <dbReference type="ARBA" id="ARBA00023180"/>
    </source>
</evidence>
<evidence type="ECO:0000256" key="1">
    <source>
        <dbReference type="ARBA" id="ARBA00010838"/>
    </source>
</evidence>
<keyword evidence="3" id="KW-0378">Hydrolase</keyword>
<evidence type="ECO:0000313" key="7">
    <source>
        <dbReference type="EMBL" id="PIA61390.1"/>
    </source>
</evidence>
<proteinExistence type="inferred from homology"/>
<dbReference type="InParanoid" id="A0A2G5F092"/>
<evidence type="ECO:0000256" key="5">
    <source>
        <dbReference type="RuleBase" id="RU003690"/>
    </source>
</evidence>
<gene>
    <name evidence="7" type="ORF">AQUCO_00300731v1</name>
</gene>
<dbReference type="Gene3D" id="3.20.20.80">
    <property type="entry name" value="Glycosidases"/>
    <property type="match status" value="1"/>
</dbReference>
<feature type="signal peptide" evidence="6">
    <location>
        <begin position="1"/>
        <end position="36"/>
    </location>
</feature>
<comment type="similarity">
    <text evidence="1 5">Belongs to the glycosyl hydrolase 1 family.</text>
</comment>